<proteinExistence type="inferred from homology"/>
<dbReference type="Pfam" id="PF01266">
    <property type="entry name" value="DAO"/>
    <property type="match status" value="1"/>
</dbReference>
<sequence>MNDPQQTFVRTPALAGRHFSVVIVGAGINGVGVFRDLSLQGVDCLVVDKGDFAAGASSAPSRMIHGGLRYLESGAFSLVAEATRERNRLLRNAPHLVRPLRTMVPLSSRFGGLLGSALRFAGRSASPGARGLFVVALGLRLYELLGRRQCVLPGHRISRVPPVDAGLFRPSVRWIATYFDAWISHPEWLILELMADACRDQPRSVAANYCQLTRCDGKAVTLRDEISGEQAQVTADVLVNASGAWLDHAARALAGAGSRVMGTKGSHLVLDHPALHDALDGRMTYFEASDGRVCIVYPFLGRVLLGSTDIPVDDPDQVATAPHEIDYLLGVLRELFPRLRFGRDDVVYTFVGVRPLARSQVERPGQIPREHAVAIDPPNAARAVPLVSLVGGKWTSFRSLAEQASDEVLRQLGRLRVQSTAQLPIGGAAAWPAGVPAMERFLAHVGERSGLNPRRVGDLVRRYGSQALALAEHFAHAGDAPLRHAPAYSVAEIRYLCVHTGVARLSDLVIRRTLLAIRGQLSDPLLAELADVAGAALHWDSARRREELQACAAILRERHHARLAAVPDFDASLPAEPTMDPAAP</sequence>
<dbReference type="InterPro" id="IPR038299">
    <property type="entry name" value="DAO_C_sf"/>
</dbReference>
<dbReference type="EMBL" id="QZCW01000001">
    <property type="protein sequence ID" value="MCW5319949.1"/>
    <property type="molecule type" value="Genomic_DNA"/>
</dbReference>
<dbReference type="PANTHER" id="PTHR11985:SF15">
    <property type="entry name" value="GLYCEROL-3-PHOSPHATE DEHYDROGENASE, MITOCHONDRIAL"/>
    <property type="match status" value="1"/>
</dbReference>
<evidence type="ECO:0000256" key="3">
    <source>
        <dbReference type="ARBA" id="ARBA00022630"/>
    </source>
</evidence>
<keyword evidence="9" id="KW-1185">Reference proteome</keyword>
<evidence type="ECO:0000256" key="2">
    <source>
        <dbReference type="ARBA" id="ARBA00007330"/>
    </source>
</evidence>
<name>A0ABT3KNS2_9BURK</name>
<evidence type="ECO:0000256" key="4">
    <source>
        <dbReference type="ARBA" id="ARBA00022827"/>
    </source>
</evidence>
<evidence type="ECO:0000259" key="6">
    <source>
        <dbReference type="Pfam" id="PF01266"/>
    </source>
</evidence>
<evidence type="ECO:0000256" key="1">
    <source>
        <dbReference type="ARBA" id="ARBA00001974"/>
    </source>
</evidence>
<evidence type="ECO:0000256" key="5">
    <source>
        <dbReference type="ARBA" id="ARBA00023002"/>
    </source>
</evidence>
<feature type="domain" description="Alpha-glycerophosphate oxidase C-terminal" evidence="7">
    <location>
        <begin position="419"/>
        <end position="544"/>
    </location>
</feature>
<dbReference type="Gene3D" id="1.10.8.870">
    <property type="entry name" value="Alpha-glycerophosphate oxidase, cap domain"/>
    <property type="match status" value="1"/>
</dbReference>
<keyword evidence="4" id="KW-0274">FAD</keyword>
<accession>A0ABT3KNS2</accession>
<protein>
    <submittedName>
        <fullName evidence="8">Glycerol-3-phosphate dehydrogenase/oxidase</fullName>
    </submittedName>
</protein>
<reference evidence="9" key="1">
    <citation type="submission" date="2023-07" db="EMBL/GenBank/DDBJ databases">
        <title>Verminephrobacter genomes.</title>
        <authorList>
            <person name="Lund M.B."/>
        </authorList>
    </citation>
    <scope>NUCLEOTIDE SEQUENCE [LARGE SCALE GENOMIC DNA]</scope>
    <source>
        <strain evidence="9">AtM5-05</strain>
    </source>
</reference>
<dbReference type="Gene3D" id="3.30.9.10">
    <property type="entry name" value="D-Amino Acid Oxidase, subunit A, domain 2"/>
    <property type="match status" value="1"/>
</dbReference>
<comment type="similarity">
    <text evidence="2">Belongs to the FAD-dependent glycerol-3-phosphate dehydrogenase family.</text>
</comment>
<dbReference type="InterPro" id="IPR000447">
    <property type="entry name" value="G3P_DH_FAD-dep"/>
</dbReference>
<gene>
    <name evidence="8" type="ORF">D5039_01790</name>
</gene>
<dbReference type="Gene3D" id="3.50.50.60">
    <property type="entry name" value="FAD/NAD(P)-binding domain"/>
    <property type="match status" value="2"/>
</dbReference>
<dbReference type="SUPFAM" id="SSF51905">
    <property type="entry name" value="FAD/NAD(P)-binding domain"/>
    <property type="match status" value="1"/>
</dbReference>
<evidence type="ECO:0000313" key="9">
    <source>
        <dbReference type="Proteomes" id="UP001208935"/>
    </source>
</evidence>
<dbReference type="Proteomes" id="UP001208935">
    <property type="component" value="Unassembled WGS sequence"/>
</dbReference>
<dbReference type="Pfam" id="PF16901">
    <property type="entry name" value="DAO_C"/>
    <property type="match status" value="1"/>
</dbReference>
<comment type="caution">
    <text evidence="8">The sequence shown here is derived from an EMBL/GenBank/DDBJ whole genome shotgun (WGS) entry which is preliminary data.</text>
</comment>
<dbReference type="RefSeq" id="WP_265280852.1">
    <property type="nucleotide sequence ID" value="NZ_QZCW01000001.1"/>
</dbReference>
<dbReference type="InterPro" id="IPR006076">
    <property type="entry name" value="FAD-dep_OxRdtase"/>
</dbReference>
<keyword evidence="3" id="KW-0285">Flavoprotein</keyword>
<dbReference type="PRINTS" id="PR01001">
    <property type="entry name" value="FADG3PDH"/>
</dbReference>
<keyword evidence="5" id="KW-0560">Oxidoreductase</keyword>
<comment type="cofactor">
    <cofactor evidence="1">
        <name>FAD</name>
        <dbReference type="ChEBI" id="CHEBI:57692"/>
    </cofactor>
</comment>
<dbReference type="InterPro" id="IPR036188">
    <property type="entry name" value="FAD/NAD-bd_sf"/>
</dbReference>
<dbReference type="InterPro" id="IPR031656">
    <property type="entry name" value="DAO_C"/>
</dbReference>
<dbReference type="PANTHER" id="PTHR11985">
    <property type="entry name" value="GLYCEROL-3-PHOSPHATE DEHYDROGENASE"/>
    <property type="match status" value="1"/>
</dbReference>
<evidence type="ECO:0000259" key="7">
    <source>
        <dbReference type="Pfam" id="PF16901"/>
    </source>
</evidence>
<organism evidence="8 9">
    <name type="scientific">Verminephrobacter aporrectodeae subsp. tuberculatae</name>
    <dbReference type="NCBI Taxonomy" id="1110392"/>
    <lineage>
        <taxon>Bacteria</taxon>
        <taxon>Pseudomonadati</taxon>
        <taxon>Pseudomonadota</taxon>
        <taxon>Betaproteobacteria</taxon>
        <taxon>Burkholderiales</taxon>
        <taxon>Comamonadaceae</taxon>
        <taxon>Verminephrobacter</taxon>
    </lineage>
</organism>
<evidence type="ECO:0000313" key="8">
    <source>
        <dbReference type="EMBL" id="MCW5319949.1"/>
    </source>
</evidence>
<feature type="domain" description="FAD dependent oxidoreductase" evidence="6">
    <location>
        <begin position="21"/>
        <end position="358"/>
    </location>
</feature>